<keyword evidence="3" id="KW-1185">Reference proteome</keyword>
<feature type="non-terminal residue" evidence="2">
    <location>
        <position position="1"/>
    </location>
</feature>
<comment type="caution">
    <text evidence="2">The sequence shown here is derived from an EMBL/GenBank/DDBJ whole genome shotgun (WGS) entry which is preliminary data.</text>
</comment>
<feature type="region of interest" description="Disordered" evidence="1">
    <location>
        <begin position="172"/>
        <end position="193"/>
    </location>
</feature>
<dbReference type="Proteomes" id="UP000257109">
    <property type="component" value="Unassembled WGS sequence"/>
</dbReference>
<accession>A0A371ECA1</accession>
<organism evidence="2 3">
    <name type="scientific">Mucuna pruriens</name>
    <name type="common">Velvet bean</name>
    <name type="synonym">Dolichos pruriens</name>
    <dbReference type="NCBI Taxonomy" id="157652"/>
    <lineage>
        <taxon>Eukaryota</taxon>
        <taxon>Viridiplantae</taxon>
        <taxon>Streptophyta</taxon>
        <taxon>Embryophyta</taxon>
        <taxon>Tracheophyta</taxon>
        <taxon>Spermatophyta</taxon>
        <taxon>Magnoliopsida</taxon>
        <taxon>eudicotyledons</taxon>
        <taxon>Gunneridae</taxon>
        <taxon>Pentapetalae</taxon>
        <taxon>rosids</taxon>
        <taxon>fabids</taxon>
        <taxon>Fabales</taxon>
        <taxon>Fabaceae</taxon>
        <taxon>Papilionoideae</taxon>
        <taxon>50 kb inversion clade</taxon>
        <taxon>NPAAA clade</taxon>
        <taxon>indigoferoid/millettioid clade</taxon>
        <taxon>Phaseoleae</taxon>
        <taxon>Mucuna</taxon>
    </lineage>
</organism>
<evidence type="ECO:0000313" key="3">
    <source>
        <dbReference type="Proteomes" id="UP000257109"/>
    </source>
</evidence>
<dbReference type="EMBL" id="QJKJ01014774">
    <property type="protein sequence ID" value="RDX63662.1"/>
    <property type="molecule type" value="Genomic_DNA"/>
</dbReference>
<reference evidence="2" key="1">
    <citation type="submission" date="2018-05" db="EMBL/GenBank/DDBJ databases">
        <title>Draft genome of Mucuna pruriens seed.</title>
        <authorList>
            <person name="Nnadi N.E."/>
            <person name="Vos R."/>
            <person name="Hasami M.H."/>
            <person name="Devisetty U.K."/>
            <person name="Aguiy J.C."/>
        </authorList>
    </citation>
    <scope>NUCLEOTIDE SEQUENCE [LARGE SCALE GENOMIC DNA]</scope>
    <source>
        <strain evidence="2">JCA_2017</strain>
    </source>
</reference>
<proteinExistence type="predicted"/>
<sequence length="193" mass="21942">MDNNDKTLKELATPNVMYQPWCIQYPLLEQAYSFELKSRLIHLLPKFHALAEGNSSQNIEAETNSAYLLPQPDQVGQLTLRSANVCFLFHLPKLSKPSPCQLRLHLGQIWIDFGSAQPNSIFLITSQGWKNHDYPQPWGIKELWNCLESKLRSSMGEAPGSKARIVYAKGLKKKSKKQVQGNKRKIKEAAKSH</sequence>
<evidence type="ECO:0000313" key="2">
    <source>
        <dbReference type="EMBL" id="RDX63662.1"/>
    </source>
</evidence>
<dbReference type="AlphaFoldDB" id="A0A371ECA1"/>
<protein>
    <submittedName>
        <fullName evidence="2">Uncharacterized protein</fullName>
    </submittedName>
</protein>
<dbReference type="OrthoDB" id="911638at2759"/>
<gene>
    <name evidence="2" type="ORF">CR513_57876</name>
</gene>
<evidence type="ECO:0000256" key="1">
    <source>
        <dbReference type="SAM" id="MobiDB-lite"/>
    </source>
</evidence>
<feature type="compositionally biased region" description="Basic residues" evidence="1">
    <location>
        <begin position="172"/>
        <end position="186"/>
    </location>
</feature>
<name>A0A371ECA1_MUCPR</name>